<dbReference type="OrthoDB" id="6427715at2759"/>
<reference evidence="3 4" key="1">
    <citation type="journal article" date="2019" name="Sci. Rep.">
        <title>Orb-weaving spider Araneus ventricosus genome elucidates the spidroin gene catalogue.</title>
        <authorList>
            <person name="Kono N."/>
            <person name="Nakamura H."/>
            <person name="Ohtoshi R."/>
            <person name="Moran D.A.P."/>
            <person name="Shinohara A."/>
            <person name="Yoshida Y."/>
            <person name="Fujiwara M."/>
            <person name="Mori M."/>
            <person name="Tomita M."/>
            <person name="Arakawa K."/>
        </authorList>
    </citation>
    <scope>NUCLEOTIDE SEQUENCE [LARGE SCALE GENOMIC DNA]</scope>
</reference>
<dbReference type="Proteomes" id="UP000499080">
    <property type="component" value="Unassembled WGS sequence"/>
</dbReference>
<dbReference type="EMBL" id="BGPR01051457">
    <property type="protein sequence ID" value="GBO28407.1"/>
    <property type="molecule type" value="Genomic_DNA"/>
</dbReference>
<name>A0A4Y2VXB4_ARAVE</name>
<dbReference type="SUPFAM" id="SSF51735">
    <property type="entry name" value="NAD(P)-binding Rossmann-fold domains"/>
    <property type="match status" value="1"/>
</dbReference>
<comment type="caution">
    <text evidence="3">The sequence shown here is derived from an EMBL/GenBank/DDBJ whole genome shotgun (WGS) entry which is preliminary data.</text>
</comment>
<dbReference type="GO" id="GO:0006006">
    <property type="term" value="P:glucose metabolic process"/>
    <property type="evidence" value="ECO:0007669"/>
    <property type="project" value="TreeGrafter"/>
</dbReference>
<organism evidence="3 4">
    <name type="scientific">Araneus ventricosus</name>
    <name type="common">Orbweaver spider</name>
    <name type="synonym">Epeira ventricosa</name>
    <dbReference type="NCBI Taxonomy" id="182803"/>
    <lineage>
        <taxon>Eukaryota</taxon>
        <taxon>Metazoa</taxon>
        <taxon>Ecdysozoa</taxon>
        <taxon>Arthropoda</taxon>
        <taxon>Chelicerata</taxon>
        <taxon>Arachnida</taxon>
        <taxon>Araneae</taxon>
        <taxon>Araneomorphae</taxon>
        <taxon>Entelegynae</taxon>
        <taxon>Araneoidea</taxon>
        <taxon>Araneidae</taxon>
        <taxon>Araneus</taxon>
    </lineage>
</organism>
<dbReference type="GO" id="GO:0004090">
    <property type="term" value="F:carbonyl reductase (NADPH) activity"/>
    <property type="evidence" value="ECO:0007669"/>
    <property type="project" value="TreeGrafter"/>
</dbReference>
<protein>
    <submittedName>
        <fullName evidence="3">L-xylulose reductase</fullName>
    </submittedName>
</protein>
<keyword evidence="2" id="KW-0521">NADP</keyword>
<dbReference type="InterPro" id="IPR036291">
    <property type="entry name" value="NAD(P)-bd_dom_sf"/>
</dbReference>
<evidence type="ECO:0000256" key="2">
    <source>
        <dbReference type="ARBA" id="ARBA00022857"/>
    </source>
</evidence>
<evidence type="ECO:0000313" key="3">
    <source>
        <dbReference type="EMBL" id="GBO28407.1"/>
    </source>
</evidence>
<dbReference type="InterPro" id="IPR002347">
    <property type="entry name" value="SDR_fam"/>
</dbReference>
<keyword evidence="4" id="KW-1185">Reference proteome</keyword>
<dbReference type="InterPro" id="IPR051737">
    <property type="entry name" value="L-xylulose/Carbonyl_redctase"/>
</dbReference>
<dbReference type="Gene3D" id="3.40.50.720">
    <property type="entry name" value="NAD(P)-binding Rossmann-like Domain"/>
    <property type="match status" value="1"/>
</dbReference>
<evidence type="ECO:0000256" key="1">
    <source>
        <dbReference type="ARBA" id="ARBA00006484"/>
    </source>
</evidence>
<feature type="non-terminal residue" evidence="3">
    <location>
        <position position="186"/>
    </location>
</feature>
<dbReference type="PANTHER" id="PTHR44252:SF3">
    <property type="entry name" value="D-ERYTHRULOSE REDUCTASE-RELATED"/>
    <property type="match status" value="1"/>
</dbReference>
<dbReference type="PANTHER" id="PTHR44252">
    <property type="entry name" value="D-ERYTHRULOSE REDUCTASE"/>
    <property type="match status" value="1"/>
</dbReference>
<accession>A0A4Y2VXB4</accession>
<dbReference type="GO" id="GO:0050038">
    <property type="term" value="F:L-xylulose reductase (NADPH) activity"/>
    <property type="evidence" value="ECO:0007669"/>
    <property type="project" value="TreeGrafter"/>
</dbReference>
<proteinExistence type="inferred from homology"/>
<dbReference type="PRINTS" id="PR00081">
    <property type="entry name" value="GDHRDH"/>
</dbReference>
<dbReference type="Pfam" id="PF00106">
    <property type="entry name" value="adh_short"/>
    <property type="match status" value="1"/>
</dbReference>
<evidence type="ECO:0000313" key="4">
    <source>
        <dbReference type="Proteomes" id="UP000499080"/>
    </source>
</evidence>
<dbReference type="GO" id="GO:0005997">
    <property type="term" value="P:xylulose metabolic process"/>
    <property type="evidence" value="ECO:0007669"/>
    <property type="project" value="TreeGrafter"/>
</dbReference>
<sequence>MTLIKRGSVSNAKMWIPPANRKTVFSSFRRLFSIPATSPFKLSVESLLAPLIRHLQRQLETFPSELVECPRKHCFETLKLSDRRIMEISFHGKRALVTGAGKGIGRALTLKLAECGAEVVAVSRTQSDLESLKEESPKIQTLCLDISNWDLTKNALKSIGSIDLLVNNAGVLEIIEYGAYTEQDYD</sequence>
<comment type="similarity">
    <text evidence="1">Belongs to the short-chain dehydrogenases/reductases (SDR) family.</text>
</comment>
<gene>
    <name evidence="3" type="primary">DCXR_4</name>
    <name evidence="3" type="ORF">AVEN_150621_1</name>
</gene>
<dbReference type="AlphaFoldDB" id="A0A4Y2VXB4"/>